<feature type="repeat" description="WD" evidence="3">
    <location>
        <begin position="64"/>
        <end position="107"/>
    </location>
</feature>
<dbReference type="CDD" id="cd00200">
    <property type="entry name" value="WD40"/>
    <property type="match status" value="1"/>
</dbReference>
<organism evidence="4 5">
    <name type="scientific">Reticulomyxa filosa</name>
    <dbReference type="NCBI Taxonomy" id="46433"/>
    <lineage>
        <taxon>Eukaryota</taxon>
        <taxon>Sar</taxon>
        <taxon>Rhizaria</taxon>
        <taxon>Retaria</taxon>
        <taxon>Foraminifera</taxon>
        <taxon>Monothalamids</taxon>
        <taxon>Reticulomyxidae</taxon>
        <taxon>Reticulomyxa</taxon>
    </lineage>
</organism>
<feature type="repeat" description="WD" evidence="3">
    <location>
        <begin position="144"/>
        <end position="170"/>
    </location>
</feature>
<keyword evidence="1 3" id="KW-0853">WD repeat</keyword>
<dbReference type="InterPro" id="IPR001680">
    <property type="entry name" value="WD40_rpt"/>
</dbReference>
<accession>X6LLB3</accession>
<proteinExistence type="predicted"/>
<dbReference type="Pfam" id="PF00400">
    <property type="entry name" value="WD40"/>
    <property type="match status" value="5"/>
</dbReference>
<dbReference type="SMART" id="SM00320">
    <property type="entry name" value="WD40"/>
    <property type="match status" value="6"/>
</dbReference>
<feature type="repeat" description="WD" evidence="3">
    <location>
        <begin position="171"/>
        <end position="219"/>
    </location>
</feature>
<dbReference type="EMBL" id="ASPP01035928">
    <property type="protein sequence ID" value="ETO02379.1"/>
    <property type="molecule type" value="Genomic_DNA"/>
</dbReference>
<keyword evidence="2" id="KW-0677">Repeat</keyword>
<dbReference type="Gene3D" id="2.130.10.10">
    <property type="entry name" value="YVTN repeat-like/Quinoprotein amine dehydrogenase"/>
    <property type="match status" value="2"/>
</dbReference>
<feature type="repeat" description="WD" evidence="3">
    <location>
        <begin position="220"/>
        <end position="271"/>
    </location>
</feature>
<dbReference type="PROSITE" id="PS00678">
    <property type="entry name" value="WD_REPEATS_1"/>
    <property type="match status" value="5"/>
</dbReference>
<evidence type="ECO:0000313" key="4">
    <source>
        <dbReference type="EMBL" id="ETO02379.1"/>
    </source>
</evidence>
<gene>
    <name evidence="4" type="ORF">RFI_35057</name>
</gene>
<name>X6LLB3_RETFI</name>
<dbReference type="PANTHER" id="PTHR19879:SF9">
    <property type="entry name" value="TRANSCRIPTION INITIATION FACTOR TFIID SUBUNIT 5"/>
    <property type="match status" value="1"/>
</dbReference>
<dbReference type="AlphaFoldDB" id="X6LLB3"/>
<dbReference type="SUPFAM" id="SSF50978">
    <property type="entry name" value="WD40 repeat-like"/>
    <property type="match status" value="1"/>
</dbReference>
<evidence type="ECO:0000313" key="5">
    <source>
        <dbReference type="Proteomes" id="UP000023152"/>
    </source>
</evidence>
<protein>
    <submittedName>
        <fullName evidence="4">Uncharacterized protein</fullName>
    </submittedName>
</protein>
<dbReference type="PROSITE" id="PS50082">
    <property type="entry name" value="WD_REPEATS_2"/>
    <property type="match status" value="5"/>
</dbReference>
<keyword evidence="5" id="KW-1185">Reference proteome</keyword>
<dbReference type="InterPro" id="IPR015943">
    <property type="entry name" value="WD40/YVTN_repeat-like_dom_sf"/>
</dbReference>
<evidence type="ECO:0000256" key="3">
    <source>
        <dbReference type="PROSITE-ProRule" id="PRU00221"/>
    </source>
</evidence>
<reference evidence="4 5" key="1">
    <citation type="journal article" date="2013" name="Curr. Biol.">
        <title>The Genome of the Foraminiferan Reticulomyxa filosa.</title>
        <authorList>
            <person name="Glockner G."/>
            <person name="Hulsmann N."/>
            <person name="Schleicher M."/>
            <person name="Noegel A.A."/>
            <person name="Eichinger L."/>
            <person name="Gallinger C."/>
            <person name="Pawlowski J."/>
            <person name="Sierra R."/>
            <person name="Euteneuer U."/>
            <person name="Pillet L."/>
            <person name="Moustafa A."/>
            <person name="Platzer M."/>
            <person name="Groth M."/>
            <person name="Szafranski K."/>
            <person name="Schliwa M."/>
        </authorList>
    </citation>
    <scope>NUCLEOTIDE SEQUENCE [LARGE SCALE GENOMIC DNA]</scope>
</reference>
<sequence>TVRLWNIESGKPVQLFNGHLSYVYCAKFSPYHRNYHNRNVICSSSNDKTIRFWDVKDNQQLKIFYEHAYCVRAIEFSTFSGGRYLCSGSYDKSIRLWDVDKSNSLCIFNEHKGCIRCVAISPLQSAKHNKNDNESNSIGVIGGNGYTICSGSDDNTIRIWDIEKTKQSIEFKGHDNTVISVKYGPNGSGNSGTSNTILSGSWDKSVRLWDIRSSQQIQVFNGHNTHLNVVDYSPFVVDNMEAHEISNVICSGSWDNTLRFWDIRSSKKELHVMKENDNQNNGVLCVKFIKFKNKINNFSVYLYYGTCEGTIRIWG</sequence>
<feature type="repeat" description="WD" evidence="3">
    <location>
        <begin position="16"/>
        <end position="63"/>
    </location>
</feature>
<comment type="caution">
    <text evidence="4">The sequence shown here is derived from an EMBL/GenBank/DDBJ whole genome shotgun (WGS) entry which is preliminary data.</text>
</comment>
<dbReference type="Proteomes" id="UP000023152">
    <property type="component" value="Unassembled WGS sequence"/>
</dbReference>
<feature type="non-terminal residue" evidence="4">
    <location>
        <position position="1"/>
    </location>
</feature>
<dbReference type="PRINTS" id="PR00320">
    <property type="entry name" value="GPROTEINBRPT"/>
</dbReference>
<dbReference type="PANTHER" id="PTHR19879">
    <property type="entry name" value="TRANSCRIPTION INITIATION FACTOR TFIID"/>
    <property type="match status" value="1"/>
</dbReference>
<dbReference type="InterPro" id="IPR019775">
    <property type="entry name" value="WD40_repeat_CS"/>
</dbReference>
<dbReference type="PROSITE" id="PS50294">
    <property type="entry name" value="WD_REPEATS_REGION"/>
    <property type="match status" value="3"/>
</dbReference>
<evidence type="ECO:0000256" key="1">
    <source>
        <dbReference type="ARBA" id="ARBA00022574"/>
    </source>
</evidence>
<dbReference type="InterPro" id="IPR020472">
    <property type="entry name" value="WD40_PAC1"/>
</dbReference>
<dbReference type="InterPro" id="IPR036322">
    <property type="entry name" value="WD40_repeat_dom_sf"/>
</dbReference>
<evidence type="ECO:0000256" key="2">
    <source>
        <dbReference type="ARBA" id="ARBA00022737"/>
    </source>
</evidence>